<evidence type="ECO:0000256" key="4">
    <source>
        <dbReference type="RuleBase" id="RU003345"/>
    </source>
</evidence>
<dbReference type="FunFam" id="3.40.605.10:FF:000007">
    <property type="entry name" value="NAD/NADP-dependent betaine aldehyde dehydrogenase"/>
    <property type="match status" value="1"/>
</dbReference>
<comment type="caution">
    <text evidence="6">The sequence shown here is derived from an EMBL/GenBank/DDBJ whole genome shotgun (WGS) entry which is preliminary data.</text>
</comment>
<evidence type="ECO:0000256" key="2">
    <source>
        <dbReference type="ARBA" id="ARBA00023002"/>
    </source>
</evidence>
<proteinExistence type="inferred from homology"/>
<dbReference type="PROSITE" id="PS00687">
    <property type="entry name" value="ALDEHYDE_DEHYDR_GLU"/>
    <property type="match status" value="1"/>
</dbReference>
<evidence type="ECO:0000256" key="3">
    <source>
        <dbReference type="PROSITE-ProRule" id="PRU10007"/>
    </source>
</evidence>
<keyword evidence="2 4" id="KW-0560">Oxidoreductase</keyword>
<evidence type="ECO:0000259" key="5">
    <source>
        <dbReference type="Pfam" id="PF00171"/>
    </source>
</evidence>
<dbReference type="SUPFAM" id="SSF53720">
    <property type="entry name" value="ALDH-like"/>
    <property type="match status" value="1"/>
</dbReference>
<accession>A0A7C1FFG2</accession>
<dbReference type="Gene3D" id="3.40.605.10">
    <property type="entry name" value="Aldehyde Dehydrogenase, Chain A, domain 1"/>
    <property type="match status" value="1"/>
</dbReference>
<dbReference type="AlphaFoldDB" id="A0A7C1FFG2"/>
<gene>
    <name evidence="6" type="ORF">ENQ20_09185</name>
</gene>
<dbReference type="GO" id="GO:0016620">
    <property type="term" value="F:oxidoreductase activity, acting on the aldehyde or oxo group of donors, NAD or NADP as acceptor"/>
    <property type="evidence" value="ECO:0007669"/>
    <property type="project" value="InterPro"/>
</dbReference>
<dbReference type="FunFam" id="3.40.605.10:FF:000026">
    <property type="entry name" value="Aldehyde dehydrogenase, putative"/>
    <property type="match status" value="1"/>
</dbReference>
<organism evidence="6">
    <name type="scientific">Caldilinea aerophila</name>
    <dbReference type="NCBI Taxonomy" id="133453"/>
    <lineage>
        <taxon>Bacteria</taxon>
        <taxon>Bacillati</taxon>
        <taxon>Chloroflexota</taxon>
        <taxon>Caldilineae</taxon>
        <taxon>Caldilineales</taxon>
        <taxon>Caldilineaceae</taxon>
        <taxon>Caldilinea</taxon>
    </lineage>
</organism>
<evidence type="ECO:0000313" key="6">
    <source>
        <dbReference type="EMBL" id="HDX31652.1"/>
    </source>
</evidence>
<dbReference type="InterPro" id="IPR015590">
    <property type="entry name" value="Aldehyde_DH_dom"/>
</dbReference>
<evidence type="ECO:0000256" key="1">
    <source>
        <dbReference type="ARBA" id="ARBA00009986"/>
    </source>
</evidence>
<feature type="domain" description="Aldehyde dehydrogenase" evidence="5">
    <location>
        <begin position="13"/>
        <end position="476"/>
    </location>
</feature>
<dbReference type="InterPro" id="IPR016162">
    <property type="entry name" value="Ald_DH_N"/>
</dbReference>
<dbReference type="Gene3D" id="3.40.309.10">
    <property type="entry name" value="Aldehyde Dehydrogenase, Chain A, domain 2"/>
    <property type="match status" value="1"/>
</dbReference>
<dbReference type="InterPro" id="IPR016161">
    <property type="entry name" value="Ald_DH/histidinol_DH"/>
</dbReference>
<dbReference type="PANTHER" id="PTHR11699">
    <property type="entry name" value="ALDEHYDE DEHYDROGENASE-RELATED"/>
    <property type="match status" value="1"/>
</dbReference>
<dbReference type="InterPro" id="IPR016163">
    <property type="entry name" value="Ald_DH_C"/>
</dbReference>
<dbReference type="Pfam" id="PF00171">
    <property type="entry name" value="Aldedh"/>
    <property type="match status" value="1"/>
</dbReference>
<reference evidence="6" key="1">
    <citation type="journal article" date="2020" name="mSystems">
        <title>Genome- and Community-Level Interaction Insights into Carbon Utilization and Element Cycling Functions of Hydrothermarchaeota in Hydrothermal Sediment.</title>
        <authorList>
            <person name="Zhou Z."/>
            <person name="Liu Y."/>
            <person name="Xu W."/>
            <person name="Pan J."/>
            <person name="Luo Z.H."/>
            <person name="Li M."/>
        </authorList>
    </citation>
    <scope>NUCLEOTIDE SEQUENCE [LARGE SCALE GENOMIC DNA]</scope>
    <source>
        <strain evidence="6">SpSt-289</strain>
    </source>
</reference>
<protein>
    <submittedName>
        <fullName evidence="6">Aldehyde dehydrogenase family protein</fullName>
    </submittedName>
</protein>
<dbReference type="EMBL" id="DSMG01000090">
    <property type="protein sequence ID" value="HDX31652.1"/>
    <property type="molecule type" value="Genomic_DNA"/>
</dbReference>
<comment type="similarity">
    <text evidence="1 4">Belongs to the aldehyde dehydrogenase family.</text>
</comment>
<dbReference type="FunFam" id="3.40.309.10:FF:000012">
    <property type="entry name" value="Betaine aldehyde dehydrogenase"/>
    <property type="match status" value="1"/>
</dbReference>
<name>A0A7C1FFG2_9CHLR</name>
<feature type="active site" evidence="3">
    <location>
        <position position="249"/>
    </location>
</feature>
<dbReference type="InterPro" id="IPR029510">
    <property type="entry name" value="Ald_DH_CS_GLU"/>
</dbReference>
<sequence>MYINGQWRAPIAEQYRPTIDPSTGETLGMIAQADIEDTRLAIRAAREAFDDGYWPGMSPGERSRLLHALVDAIEARQDEIADAEMRDGGCTWRKAHLLDIPVGLIHFRHFAKLADMEPLEPVPQITFPALSYNFVLREPIGVCGQIIPWNFPFLMAIWKIAPALAAGNTVVIKPATFTPLSLLKMTEIIHETGLLPPGVLNVVTGPGQVVGPEICTNPMVDKIAFTGSTEVGREIMHQAASTIKKVTLELGGKSPNIILEDADLDLAVDGSLWATFMHNGQACESGTRLFVPASIYDEFLERLVDRASRLRVGLSSRGDTDLGPVISASQLKTIEEYIRLGIEEGATPVLLGKRPEDPELQNGFFITPTIFTDVDNSMRIAQEEIFGPVLCVIKYDGLEDAIRMANDTIYGLAAGVWSRDIETAVSVAKRIRAGTVWINDYHMINAEAPFGGYKQSGIGRELGTWGLKEYLEIKHIHIPLNHERSGKFWFDIVAPQMTE</sequence>